<name>A0AAV5SMR0_9BILA</name>
<sequence length="71" mass="7848">SLSPSLSLLAHSTIENEQDTFPTPHESRSGAISLVFPADLEQMEDTVVSRVSSRIGRGLRTRMGVYKETEE</sequence>
<evidence type="ECO:0000313" key="2">
    <source>
        <dbReference type="EMBL" id="GMS83815.1"/>
    </source>
</evidence>
<proteinExistence type="predicted"/>
<dbReference type="Proteomes" id="UP001432027">
    <property type="component" value="Unassembled WGS sequence"/>
</dbReference>
<accession>A0AAV5SMR0</accession>
<evidence type="ECO:0000256" key="1">
    <source>
        <dbReference type="SAM" id="MobiDB-lite"/>
    </source>
</evidence>
<reference evidence="2" key="1">
    <citation type="submission" date="2023-10" db="EMBL/GenBank/DDBJ databases">
        <title>Genome assembly of Pristionchus species.</title>
        <authorList>
            <person name="Yoshida K."/>
            <person name="Sommer R.J."/>
        </authorList>
    </citation>
    <scope>NUCLEOTIDE SEQUENCE</scope>
    <source>
        <strain evidence="2">RS0144</strain>
    </source>
</reference>
<keyword evidence="3" id="KW-1185">Reference proteome</keyword>
<protein>
    <submittedName>
        <fullName evidence="2">Uncharacterized protein</fullName>
    </submittedName>
</protein>
<feature type="region of interest" description="Disordered" evidence="1">
    <location>
        <begin position="1"/>
        <end position="28"/>
    </location>
</feature>
<gene>
    <name evidence="2" type="ORF">PENTCL1PPCAC_5990</name>
</gene>
<dbReference type="AlphaFoldDB" id="A0AAV5SMR0"/>
<dbReference type="EMBL" id="BTSX01000002">
    <property type="protein sequence ID" value="GMS83815.1"/>
    <property type="molecule type" value="Genomic_DNA"/>
</dbReference>
<comment type="caution">
    <text evidence="2">The sequence shown here is derived from an EMBL/GenBank/DDBJ whole genome shotgun (WGS) entry which is preliminary data.</text>
</comment>
<feature type="non-terminal residue" evidence="2">
    <location>
        <position position="71"/>
    </location>
</feature>
<evidence type="ECO:0000313" key="3">
    <source>
        <dbReference type="Proteomes" id="UP001432027"/>
    </source>
</evidence>
<feature type="non-terminal residue" evidence="2">
    <location>
        <position position="1"/>
    </location>
</feature>
<organism evidence="2 3">
    <name type="scientific">Pristionchus entomophagus</name>
    <dbReference type="NCBI Taxonomy" id="358040"/>
    <lineage>
        <taxon>Eukaryota</taxon>
        <taxon>Metazoa</taxon>
        <taxon>Ecdysozoa</taxon>
        <taxon>Nematoda</taxon>
        <taxon>Chromadorea</taxon>
        <taxon>Rhabditida</taxon>
        <taxon>Rhabditina</taxon>
        <taxon>Diplogasteromorpha</taxon>
        <taxon>Diplogasteroidea</taxon>
        <taxon>Neodiplogasteridae</taxon>
        <taxon>Pristionchus</taxon>
    </lineage>
</organism>